<evidence type="ECO:0000313" key="9">
    <source>
        <dbReference type="Proteomes" id="UP000095767"/>
    </source>
</evidence>
<dbReference type="PROSITE" id="PS00216">
    <property type="entry name" value="SUGAR_TRANSPORT_1"/>
    <property type="match status" value="1"/>
</dbReference>
<reference evidence="8 9" key="1">
    <citation type="submission" date="2016-09" db="EMBL/GenBank/DDBJ databases">
        <title>The draft genome of Dichanthelium oligosanthes: A C3 panicoid grass species.</title>
        <authorList>
            <person name="Studer A.J."/>
            <person name="Schnable J.C."/>
            <person name="Brutnell T.P."/>
        </authorList>
    </citation>
    <scope>NUCLEOTIDE SEQUENCE [LARGE SCALE GENOMIC DNA]</scope>
    <source>
        <strain evidence="9">cv. Kellogg 1175</strain>
        <tissue evidence="8">Leaf</tissue>
    </source>
</reference>
<dbReference type="Gene3D" id="1.20.1250.20">
    <property type="entry name" value="MFS general substrate transporter like domains"/>
    <property type="match status" value="2"/>
</dbReference>
<evidence type="ECO:0000256" key="5">
    <source>
        <dbReference type="ARBA" id="ARBA00023136"/>
    </source>
</evidence>
<keyword evidence="2" id="KW-0813">Transport</keyword>
<proteinExistence type="predicted"/>
<name>A0A1E5WEL4_9POAL</name>
<dbReference type="GO" id="GO:0016020">
    <property type="term" value="C:membrane"/>
    <property type="evidence" value="ECO:0007669"/>
    <property type="project" value="UniProtKB-SubCell"/>
</dbReference>
<dbReference type="InterPro" id="IPR005829">
    <property type="entry name" value="Sugar_transporter_CS"/>
</dbReference>
<keyword evidence="9" id="KW-1185">Reference proteome</keyword>
<feature type="transmembrane region" description="Helical" evidence="6">
    <location>
        <begin position="103"/>
        <end position="124"/>
    </location>
</feature>
<evidence type="ECO:0000256" key="2">
    <source>
        <dbReference type="ARBA" id="ARBA00022448"/>
    </source>
</evidence>
<dbReference type="Proteomes" id="UP000095767">
    <property type="component" value="Unassembled WGS sequence"/>
</dbReference>
<accession>A0A1E5WEL4</accession>
<keyword evidence="4 6" id="KW-1133">Transmembrane helix</keyword>
<dbReference type="PANTHER" id="PTHR23511">
    <property type="entry name" value="SYNAPTIC VESICLE GLYCOPROTEIN 2"/>
    <property type="match status" value="1"/>
</dbReference>
<feature type="non-terminal residue" evidence="8">
    <location>
        <position position="1"/>
    </location>
</feature>
<keyword evidence="3 6" id="KW-0812">Transmembrane</keyword>
<comment type="caution">
    <text evidence="8">The sequence shown here is derived from an EMBL/GenBank/DDBJ whole genome shotgun (WGS) entry which is preliminary data.</text>
</comment>
<evidence type="ECO:0000256" key="3">
    <source>
        <dbReference type="ARBA" id="ARBA00022692"/>
    </source>
</evidence>
<evidence type="ECO:0000259" key="7">
    <source>
        <dbReference type="PROSITE" id="PS50850"/>
    </source>
</evidence>
<dbReference type="PROSITE" id="PS50850">
    <property type="entry name" value="MFS"/>
    <property type="match status" value="1"/>
</dbReference>
<dbReference type="AlphaFoldDB" id="A0A1E5WEL4"/>
<dbReference type="InterPro" id="IPR036259">
    <property type="entry name" value="MFS_trans_sf"/>
</dbReference>
<feature type="transmembrane region" description="Helical" evidence="6">
    <location>
        <begin position="168"/>
        <end position="188"/>
    </location>
</feature>
<dbReference type="OrthoDB" id="4139357at2759"/>
<dbReference type="SUPFAM" id="SSF103473">
    <property type="entry name" value="MFS general substrate transporter"/>
    <property type="match status" value="2"/>
</dbReference>
<gene>
    <name evidence="8" type="ORF">BAE44_0003238</name>
</gene>
<dbReference type="STRING" id="888268.A0A1E5WEL4"/>
<keyword evidence="5 6" id="KW-0472">Membrane</keyword>
<evidence type="ECO:0000256" key="6">
    <source>
        <dbReference type="SAM" id="Phobius"/>
    </source>
</evidence>
<feature type="transmembrane region" description="Helical" evidence="6">
    <location>
        <begin position="79"/>
        <end position="97"/>
    </location>
</feature>
<sequence>LTGHRLLSFLGPSLKEEWGVSGGAEGLITSVVFAGMLLGACVGGLGSDRYGRRYVQSFSSSVFSSVQIEDKGKMIGRRVTLGGMVLLCCAFVAPLAIQLREGLSINLLFCARTLLGGFAVLHVYSPEIYPTSCRNTRVGFTNVIGRIGSIVAPLMITTLLENHHQQEAMLVLDLLLFLAGVACALFPLETKSREIR</sequence>
<dbReference type="GO" id="GO:0022857">
    <property type="term" value="F:transmembrane transporter activity"/>
    <property type="evidence" value="ECO:0007669"/>
    <property type="project" value="InterPro"/>
</dbReference>
<dbReference type="PANTHER" id="PTHR23511:SF43">
    <property type="entry name" value="MAJOR FACILITATOR SUPERFAMILY (MFS) PROFILE DOMAIN-CONTAINING PROTEIN"/>
    <property type="match status" value="1"/>
</dbReference>
<comment type="subcellular location">
    <subcellularLocation>
        <location evidence="1">Membrane</location>
        <topology evidence="1">Multi-pass membrane protein</topology>
    </subcellularLocation>
</comment>
<evidence type="ECO:0000313" key="8">
    <source>
        <dbReference type="EMBL" id="OEL35738.1"/>
    </source>
</evidence>
<protein>
    <recommendedName>
        <fullName evidence="7">Major facilitator superfamily (MFS) profile domain-containing protein</fullName>
    </recommendedName>
</protein>
<dbReference type="EMBL" id="LWDX02011181">
    <property type="protein sequence ID" value="OEL35738.1"/>
    <property type="molecule type" value="Genomic_DNA"/>
</dbReference>
<dbReference type="InterPro" id="IPR020846">
    <property type="entry name" value="MFS_dom"/>
</dbReference>
<organism evidence="8 9">
    <name type="scientific">Dichanthelium oligosanthes</name>
    <dbReference type="NCBI Taxonomy" id="888268"/>
    <lineage>
        <taxon>Eukaryota</taxon>
        <taxon>Viridiplantae</taxon>
        <taxon>Streptophyta</taxon>
        <taxon>Embryophyta</taxon>
        <taxon>Tracheophyta</taxon>
        <taxon>Spermatophyta</taxon>
        <taxon>Magnoliopsida</taxon>
        <taxon>Liliopsida</taxon>
        <taxon>Poales</taxon>
        <taxon>Poaceae</taxon>
        <taxon>PACMAD clade</taxon>
        <taxon>Panicoideae</taxon>
        <taxon>Panicodae</taxon>
        <taxon>Paniceae</taxon>
        <taxon>Dichantheliinae</taxon>
        <taxon>Dichanthelium</taxon>
    </lineage>
</organism>
<evidence type="ECO:0000256" key="4">
    <source>
        <dbReference type="ARBA" id="ARBA00022989"/>
    </source>
</evidence>
<feature type="transmembrane region" description="Helical" evidence="6">
    <location>
        <begin position="27"/>
        <end position="46"/>
    </location>
</feature>
<evidence type="ECO:0000256" key="1">
    <source>
        <dbReference type="ARBA" id="ARBA00004141"/>
    </source>
</evidence>
<feature type="domain" description="Major facilitator superfamily (MFS) profile" evidence="7">
    <location>
        <begin position="1"/>
        <end position="196"/>
    </location>
</feature>
<feature type="transmembrane region" description="Helical" evidence="6">
    <location>
        <begin position="136"/>
        <end position="156"/>
    </location>
</feature>